<feature type="transmembrane region" description="Helical" evidence="1">
    <location>
        <begin position="31"/>
        <end position="50"/>
    </location>
</feature>
<accession>A0ABX1E8X8</accession>
<evidence type="ECO:0000256" key="1">
    <source>
        <dbReference type="SAM" id="Phobius"/>
    </source>
</evidence>
<keyword evidence="3" id="KW-1185">Reference proteome</keyword>
<feature type="transmembrane region" description="Helical" evidence="1">
    <location>
        <begin position="6"/>
        <end position="24"/>
    </location>
</feature>
<sequence length="95" mass="10352">MDDAIWGIGALTSIAACMILTGVLRGLSVPLFAAMLLACALSLAGHYWFWVEWYGAVRRNATPLWIGLHPIYLIYAFHAVTKPRAKRSGPGEPAP</sequence>
<gene>
    <name evidence="2" type="ORF">HEQ75_20350</name>
</gene>
<evidence type="ECO:0000313" key="2">
    <source>
        <dbReference type="EMBL" id="NKC33225.1"/>
    </source>
</evidence>
<keyword evidence="1" id="KW-0812">Transmembrane</keyword>
<keyword evidence="1" id="KW-0472">Membrane</keyword>
<keyword evidence="1" id="KW-1133">Transmembrane helix</keyword>
<proteinExistence type="predicted"/>
<feature type="transmembrane region" description="Helical" evidence="1">
    <location>
        <begin position="62"/>
        <end position="80"/>
    </location>
</feature>
<protein>
    <submittedName>
        <fullName evidence="2">Uncharacterized protein</fullName>
    </submittedName>
</protein>
<dbReference type="Proteomes" id="UP000787635">
    <property type="component" value="Unassembled WGS sequence"/>
</dbReference>
<reference evidence="2 3" key="1">
    <citation type="submission" date="2020-03" db="EMBL/GenBank/DDBJ databases">
        <title>Roseomonas selenitidurans sp. nov. isolated from urban soil.</title>
        <authorList>
            <person name="Liu H."/>
        </authorList>
    </citation>
    <scope>NUCLEOTIDE SEQUENCE [LARGE SCALE GENOMIC DNA]</scope>
    <source>
        <strain evidence="2 3">BU-1</strain>
    </source>
</reference>
<name>A0ABX1E8X8_9PROT</name>
<evidence type="ECO:0000313" key="3">
    <source>
        <dbReference type="Proteomes" id="UP000787635"/>
    </source>
</evidence>
<organism evidence="2 3">
    <name type="scientific">Falsiroseomonas selenitidurans</name>
    <dbReference type="NCBI Taxonomy" id="2716335"/>
    <lineage>
        <taxon>Bacteria</taxon>
        <taxon>Pseudomonadati</taxon>
        <taxon>Pseudomonadota</taxon>
        <taxon>Alphaproteobacteria</taxon>
        <taxon>Acetobacterales</taxon>
        <taxon>Roseomonadaceae</taxon>
        <taxon>Falsiroseomonas</taxon>
    </lineage>
</organism>
<comment type="caution">
    <text evidence="2">The sequence shown here is derived from an EMBL/GenBank/DDBJ whole genome shotgun (WGS) entry which is preliminary data.</text>
</comment>
<dbReference type="EMBL" id="JAAVNE010000040">
    <property type="protein sequence ID" value="NKC33225.1"/>
    <property type="molecule type" value="Genomic_DNA"/>
</dbReference>
<dbReference type="RefSeq" id="WP_168033958.1">
    <property type="nucleotide sequence ID" value="NZ_JAAVNE010000040.1"/>
</dbReference>